<comment type="similarity">
    <text evidence="1">Belongs to the NAD(P)-dependent epimerase/dehydratase family.</text>
</comment>
<organism evidence="3">
    <name type="scientific">hydrothermal vent metagenome</name>
    <dbReference type="NCBI Taxonomy" id="652676"/>
    <lineage>
        <taxon>unclassified sequences</taxon>
        <taxon>metagenomes</taxon>
        <taxon>ecological metagenomes</taxon>
    </lineage>
</organism>
<proteinExistence type="inferred from homology"/>
<dbReference type="SUPFAM" id="SSF51735">
    <property type="entry name" value="NAD(P)-binding Rossmann-fold domains"/>
    <property type="match status" value="1"/>
</dbReference>
<dbReference type="AlphaFoldDB" id="A0A3B1BFC9"/>
<accession>A0A3B1BFC9</accession>
<evidence type="ECO:0000313" key="3">
    <source>
        <dbReference type="EMBL" id="VAX10793.1"/>
    </source>
</evidence>
<evidence type="ECO:0000259" key="2">
    <source>
        <dbReference type="Pfam" id="PF01370"/>
    </source>
</evidence>
<dbReference type="EMBL" id="UOFY01000054">
    <property type="protein sequence ID" value="VAX10793.1"/>
    <property type="molecule type" value="Genomic_DNA"/>
</dbReference>
<protein>
    <submittedName>
        <fullName evidence="3">UDP-glucose 4-epimerase</fullName>
        <ecNumber evidence="3">5.1.3.2</ecNumber>
    </submittedName>
</protein>
<name>A0A3B1BFC9_9ZZZZ</name>
<evidence type="ECO:0000256" key="1">
    <source>
        <dbReference type="ARBA" id="ARBA00007637"/>
    </source>
</evidence>
<dbReference type="InterPro" id="IPR036291">
    <property type="entry name" value="NAD(P)-bd_dom_sf"/>
</dbReference>
<sequence length="329" mass="36659">MRSENKAASKVLVTGTNGFVGQRLVSALLEQGAYVNCAQRSIKSDIKERPRCHNFAVGDFTEKPVWDEALEGIDGIVHLAARVHVMHETANDPLAEFRKANVDATLELANAAVRKGVKRFVYISTIKVNGEQTTKHAYSEDDKVNPLDPYARSKLEAERGLMALSRVSEMEIVIIRPVLVYGPGVKGNILRLLQLIKKGMPLPFRGVVNLRSLLALDNLVDLIILCLKHPLAANQIFLAADGDDVSTERLVALCANSMQQKPRLFRVPKIARVALTSMSVRVRNLDQRLYGSLQAKISKAQRHLDWQPPKTVEQSIAETVNWYLDHRGK</sequence>
<dbReference type="PANTHER" id="PTHR43000">
    <property type="entry name" value="DTDP-D-GLUCOSE 4,6-DEHYDRATASE-RELATED"/>
    <property type="match status" value="1"/>
</dbReference>
<dbReference type="Pfam" id="PF01370">
    <property type="entry name" value="Epimerase"/>
    <property type="match status" value="1"/>
</dbReference>
<feature type="domain" description="NAD-dependent epimerase/dehydratase" evidence="2">
    <location>
        <begin position="11"/>
        <end position="232"/>
    </location>
</feature>
<gene>
    <name evidence="3" type="ORF">MNBD_GAMMA25-2452</name>
</gene>
<dbReference type="GO" id="GO:0003978">
    <property type="term" value="F:UDP-glucose 4-epimerase activity"/>
    <property type="evidence" value="ECO:0007669"/>
    <property type="project" value="UniProtKB-EC"/>
</dbReference>
<dbReference type="EC" id="5.1.3.2" evidence="3"/>
<dbReference type="InterPro" id="IPR001509">
    <property type="entry name" value="Epimerase_deHydtase"/>
</dbReference>
<reference evidence="3" key="1">
    <citation type="submission" date="2018-06" db="EMBL/GenBank/DDBJ databases">
        <authorList>
            <person name="Zhirakovskaya E."/>
        </authorList>
    </citation>
    <scope>NUCLEOTIDE SEQUENCE</scope>
</reference>
<dbReference type="Gene3D" id="3.40.50.720">
    <property type="entry name" value="NAD(P)-binding Rossmann-like Domain"/>
    <property type="match status" value="1"/>
</dbReference>
<keyword evidence="3" id="KW-0413">Isomerase</keyword>